<feature type="compositionally biased region" description="Basic and acidic residues" evidence="1">
    <location>
        <begin position="502"/>
        <end position="526"/>
    </location>
</feature>
<keyword evidence="3" id="KW-1185">Reference proteome</keyword>
<dbReference type="AlphaFoldDB" id="A0A9P3LXC8"/>
<protein>
    <submittedName>
        <fullName evidence="2">Uncharacterized protein</fullName>
    </submittedName>
</protein>
<feature type="compositionally biased region" description="Basic residues" evidence="1">
    <location>
        <begin position="188"/>
        <end position="199"/>
    </location>
</feature>
<feature type="compositionally biased region" description="Acidic residues" evidence="1">
    <location>
        <begin position="527"/>
        <end position="588"/>
    </location>
</feature>
<comment type="caution">
    <text evidence="2">The sequence shown here is derived from an EMBL/GenBank/DDBJ whole genome shotgun (WGS) entry which is preliminary data.</text>
</comment>
<gene>
    <name evidence="2" type="ORF">EMPS_06078</name>
</gene>
<evidence type="ECO:0000313" key="2">
    <source>
        <dbReference type="EMBL" id="GJJ73720.1"/>
    </source>
</evidence>
<dbReference type="EMBL" id="BQFW01000008">
    <property type="protein sequence ID" value="GJJ73720.1"/>
    <property type="molecule type" value="Genomic_DNA"/>
</dbReference>
<reference evidence="2" key="1">
    <citation type="submission" date="2021-11" db="EMBL/GenBank/DDBJ databases">
        <authorList>
            <person name="Herlambang A."/>
            <person name="Guo Y."/>
            <person name="Takashima Y."/>
            <person name="Nishizawa T."/>
        </authorList>
    </citation>
    <scope>NUCLEOTIDE SEQUENCE</scope>
    <source>
        <strain evidence="2">E1425</strain>
    </source>
</reference>
<proteinExistence type="predicted"/>
<sequence length="603" mass="67367">MEPDRHATSHSEAMSADQLAQALLMSLSSDQSLSMESGNNSRVATPSSNTTTSSMTSMSIAVPFSSHDSSLDILRDHTQPAGHPPQTTFVQEEVPGLPSAKPLAVKPVYRKRPIPIPAKSDGLIRRPGTVAAIEKDFSVGGARVARAKKGKNIYDESEINNTQTQTPEPPVQNAVMAPPPTVPEKPKKTPRPRSKRKRAPAPPLPEQYDEPDSNRKRKRIRYKKQIVWRPKTPLTPGMMNEGINRPSGLKRPTRRDHAIELLISKQEQNREKMISMTQKPLILQELQALMDARVAAEDKALLELGMMLHKELLKLQLEEGALLQMMAAVQEGRLDPSDLKRVGPGKERYGLTAVMRKPKRLIKSALNAHGDSADRGATSMDVDDESTRAQSTELGMSDADGDENDREDNEDEGEVEDDEQEEQGDEGDDMDEDDDSDEDDEEDEDDDDDDMDQEDTDRTAKMLRTAPDTFYPRLGESYASRPIISDTIAKETSKGRPANTSSKDDIKLVIDRARKRIQVEDPKDWENQDSDNEDENEEAAEVEEGEEAQNENFDEPASDEDEEDDFSEEEEEEEDDNDGGDYDDDDEARDALQRMLKEYGAPL</sequence>
<reference evidence="2" key="2">
    <citation type="journal article" date="2022" name="Microbiol. Resour. Announc.">
        <title>Whole-Genome Sequence of Entomortierella parvispora E1425, a Mucoromycotan Fungus Associated with Burkholderiaceae-Related Endosymbiotic Bacteria.</title>
        <authorList>
            <person name="Herlambang A."/>
            <person name="Guo Y."/>
            <person name="Takashima Y."/>
            <person name="Narisawa K."/>
            <person name="Ohta H."/>
            <person name="Nishizawa T."/>
        </authorList>
    </citation>
    <scope>NUCLEOTIDE SEQUENCE</scope>
    <source>
        <strain evidence="2">E1425</strain>
    </source>
</reference>
<evidence type="ECO:0000313" key="3">
    <source>
        <dbReference type="Proteomes" id="UP000827284"/>
    </source>
</evidence>
<feature type="compositionally biased region" description="Acidic residues" evidence="1">
    <location>
        <begin position="399"/>
        <end position="455"/>
    </location>
</feature>
<feature type="region of interest" description="Disordered" evidence="1">
    <location>
        <begin position="232"/>
        <end position="252"/>
    </location>
</feature>
<evidence type="ECO:0000256" key="1">
    <source>
        <dbReference type="SAM" id="MobiDB-lite"/>
    </source>
</evidence>
<name>A0A9P3LXC8_9FUNG</name>
<dbReference type="OrthoDB" id="2449556at2759"/>
<feature type="region of interest" description="Disordered" evidence="1">
    <location>
        <begin position="367"/>
        <end position="603"/>
    </location>
</feature>
<feature type="region of interest" description="Disordered" evidence="1">
    <location>
        <begin position="27"/>
        <end position="95"/>
    </location>
</feature>
<feature type="compositionally biased region" description="Basic and acidic residues" evidence="1">
    <location>
        <begin position="69"/>
        <end position="78"/>
    </location>
</feature>
<feature type="compositionally biased region" description="Low complexity" evidence="1">
    <location>
        <begin position="45"/>
        <end position="59"/>
    </location>
</feature>
<accession>A0A9P3LXC8</accession>
<dbReference type="Proteomes" id="UP000827284">
    <property type="component" value="Unassembled WGS sequence"/>
</dbReference>
<feature type="region of interest" description="Disordered" evidence="1">
    <location>
        <begin position="154"/>
        <end position="219"/>
    </location>
</feature>
<organism evidence="2 3">
    <name type="scientific">Entomortierella parvispora</name>
    <dbReference type="NCBI Taxonomy" id="205924"/>
    <lineage>
        <taxon>Eukaryota</taxon>
        <taxon>Fungi</taxon>
        <taxon>Fungi incertae sedis</taxon>
        <taxon>Mucoromycota</taxon>
        <taxon>Mortierellomycotina</taxon>
        <taxon>Mortierellomycetes</taxon>
        <taxon>Mortierellales</taxon>
        <taxon>Mortierellaceae</taxon>
        <taxon>Entomortierella</taxon>
    </lineage>
</organism>